<gene>
    <name evidence="1" type="ORF">FFODKBPE_00339</name>
</gene>
<evidence type="ECO:0000313" key="2">
    <source>
        <dbReference type="Proteomes" id="UP000603056"/>
    </source>
</evidence>
<comment type="caution">
    <text evidence="1">The sequence shown here is derived from an EMBL/GenBank/DDBJ whole genome shotgun (WGS) entry which is preliminary data.</text>
</comment>
<protein>
    <submittedName>
        <fullName evidence="1">Uncharacterized protein</fullName>
    </submittedName>
</protein>
<sequence>MKGNKEKYQERSDEEAELKKQLIREEVNEWMDTLPLEKRNEPYLVVGTESFTPKQLVDEVEKDTEIGRMVGKTLDKGRLELSRRKR</sequence>
<accession>A0A811TA35</accession>
<name>A0A811TA35_9EURY</name>
<dbReference type="Proteomes" id="UP000603056">
    <property type="component" value="Unassembled WGS sequence"/>
</dbReference>
<organism evidence="1 2">
    <name type="scientific">Candidatus Argoarchaeum ethanivorans</name>
    <dbReference type="NCBI Taxonomy" id="2608793"/>
    <lineage>
        <taxon>Archaea</taxon>
        <taxon>Methanobacteriati</taxon>
        <taxon>Methanobacteriota</taxon>
        <taxon>Stenosarchaea group</taxon>
        <taxon>Methanomicrobia</taxon>
        <taxon>Methanosarcinales</taxon>
        <taxon>Methanosarcinales incertae sedis</taxon>
        <taxon>GOM Arc I cluster</taxon>
        <taxon>Candidatus Argoarchaeum</taxon>
    </lineage>
</organism>
<proteinExistence type="predicted"/>
<dbReference type="AlphaFoldDB" id="A0A811TA35"/>
<evidence type="ECO:0000313" key="1">
    <source>
        <dbReference type="EMBL" id="CAD6492590.1"/>
    </source>
</evidence>
<reference evidence="1" key="1">
    <citation type="submission" date="2020-10" db="EMBL/GenBank/DDBJ databases">
        <authorList>
            <person name="Hahn C.J."/>
            <person name="Laso-Perez R."/>
            <person name="Vulcano F."/>
            <person name="Vaziourakis K.-M."/>
            <person name="Stokke R."/>
            <person name="Steen I.H."/>
            <person name="Teske A."/>
            <person name="Boetius A."/>
            <person name="Liebeke M."/>
            <person name="Amann R."/>
            <person name="Knittel K."/>
        </authorList>
    </citation>
    <scope>NUCLEOTIDE SEQUENCE</scope>
    <source>
        <strain evidence="1">Gfbio:e3339647-f889-4370-9287-4fb5cb688e4c:AG394J04_GoMArc1</strain>
    </source>
</reference>
<dbReference type="EMBL" id="CAJHIP010000010">
    <property type="protein sequence ID" value="CAD6492590.1"/>
    <property type="molecule type" value="Genomic_DNA"/>
</dbReference>